<name>A0A8H5GQ27_9AGAR</name>
<protein>
    <submittedName>
        <fullName evidence="2">Uncharacterized protein</fullName>
    </submittedName>
</protein>
<gene>
    <name evidence="2" type="ORF">D9757_012278</name>
</gene>
<feature type="region of interest" description="Disordered" evidence="1">
    <location>
        <begin position="186"/>
        <end position="224"/>
    </location>
</feature>
<dbReference type="AlphaFoldDB" id="A0A8H5GQ27"/>
<reference evidence="2 3" key="1">
    <citation type="journal article" date="2020" name="ISME J.">
        <title>Uncovering the hidden diversity of litter-decomposition mechanisms in mushroom-forming fungi.</title>
        <authorList>
            <person name="Floudas D."/>
            <person name="Bentzer J."/>
            <person name="Ahren D."/>
            <person name="Johansson T."/>
            <person name="Persson P."/>
            <person name="Tunlid A."/>
        </authorList>
    </citation>
    <scope>NUCLEOTIDE SEQUENCE [LARGE SCALE GENOMIC DNA]</scope>
    <source>
        <strain evidence="2 3">CBS 406.79</strain>
    </source>
</reference>
<dbReference type="Proteomes" id="UP000518752">
    <property type="component" value="Unassembled WGS sequence"/>
</dbReference>
<keyword evidence="3" id="KW-1185">Reference proteome</keyword>
<sequence>MTSNVQKSFWALPGYSGLGDFRSNSSPALYYHCYSSTTMSSFSERAAFLQSQAQTCQMLQSLIQTPNIALYHQQLLATAQTTIIIFQNFTSTATKHEPTIRVCTDLSLRLKGQDLKGPDVSLLKSICDQLVTLKNSSSLDEGGRTKLYLKVNSTIGQLFVQEPIPKTSTPSIKKLVSVVEIPSTIGKKRQLPSSSTSSNSVLKKTRSPAVVPDKDLANDEPMGPLAEATASASGPMLIDLEDEIQETQPTTFLAVPDSTMDIDTSSTESEVPVATTAKKHSEPNRPSVRFLPLCQVPFMLTSSPLYKKALLFTKTSTSDQTQADSASELCEALNVANNFLDPKGKTSFTYSQPDSAFVVAATAEGIKHPAAVQLNKEANSFINNPETTSWMQSSQALHERIGKLQATIAGISYDIGYLLQSQKLHEQELRRLMKELHTVKANPTLAVLSKYFHHTQTDLPL</sequence>
<comment type="caution">
    <text evidence="2">The sequence shown here is derived from an EMBL/GenBank/DDBJ whole genome shotgun (WGS) entry which is preliminary data.</text>
</comment>
<organism evidence="2 3">
    <name type="scientific">Collybiopsis confluens</name>
    <dbReference type="NCBI Taxonomy" id="2823264"/>
    <lineage>
        <taxon>Eukaryota</taxon>
        <taxon>Fungi</taxon>
        <taxon>Dikarya</taxon>
        <taxon>Basidiomycota</taxon>
        <taxon>Agaricomycotina</taxon>
        <taxon>Agaricomycetes</taxon>
        <taxon>Agaricomycetidae</taxon>
        <taxon>Agaricales</taxon>
        <taxon>Marasmiineae</taxon>
        <taxon>Omphalotaceae</taxon>
        <taxon>Collybiopsis</taxon>
    </lineage>
</organism>
<dbReference type="EMBL" id="JAACJN010000131">
    <property type="protein sequence ID" value="KAF5368800.1"/>
    <property type="molecule type" value="Genomic_DNA"/>
</dbReference>
<proteinExistence type="predicted"/>
<evidence type="ECO:0000256" key="1">
    <source>
        <dbReference type="SAM" id="MobiDB-lite"/>
    </source>
</evidence>
<accession>A0A8H5GQ27</accession>
<evidence type="ECO:0000313" key="3">
    <source>
        <dbReference type="Proteomes" id="UP000518752"/>
    </source>
</evidence>
<evidence type="ECO:0000313" key="2">
    <source>
        <dbReference type="EMBL" id="KAF5368800.1"/>
    </source>
</evidence>
<dbReference type="OrthoDB" id="10506813at2759"/>